<dbReference type="EC" id="6.3.2.2" evidence="5"/>
<dbReference type="GO" id="GO:0004357">
    <property type="term" value="F:glutamate-cysteine ligase activity"/>
    <property type="evidence" value="ECO:0007669"/>
    <property type="project" value="UniProtKB-EC"/>
</dbReference>
<comment type="similarity">
    <text evidence="5">Belongs to the glutamate--cysteine ligase type 2 family. YbdK subfamily.</text>
</comment>
<dbReference type="RefSeq" id="WP_380232659.1">
    <property type="nucleotide sequence ID" value="NZ_JBHSVH010000002.1"/>
</dbReference>
<evidence type="ECO:0000313" key="7">
    <source>
        <dbReference type="Proteomes" id="UP001596435"/>
    </source>
</evidence>
<organism evidence="6 7">
    <name type="scientific">Kitasatospora paranensis</name>
    <dbReference type="NCBI Taxonomy" id="258053"/>
    <lineage>
        <taxon>Bacteria</taxon>
        <taxon>Bacillati</taxon>
        <taxon>Actinomycetota</taxon>
        <taxon>Actinomycetes</taxon>
        <taxon>Kitasatosporales</taxon>
        <taxon>Streptomycetaceae</taxon>
        <taxon>Kitasatospora</taxon>
    </lineage>
</organism>
<evidence type="ECO:0000256" key="1">
    <source>
        <dbReference type="ARBA" id="ARBA00022598"/>
    </source>
</evidence>
<dbReference type="HAMAP" id="MF_01609">
    <property type="entry name" value="Glu_cys_ligase_2"/>
    <property type="match status" value="1"/>
</dbReference>
<keyword evidence="7" id="KW-1185">Reference proteome</keyword>
<evidence type="ECO:0000313" key="6">
    <source>
        <dbReference type="EMBL" id="MFC7184201.1"/>
    </source>
</evidence>
<accession>A0ABW2G410</accession>
<dbReference type="Proteomes" id="UP001596435">
    <property type="component" value="Unassembled WGS sequence"/>
</dbReference>
<dbReference type="InterPro" id="IPR011793">
    <property type="entry name" value="YbdK"/>
</dbReference>
<comment type="caution">
    <text evidence="6">The sequence shown here is derived from an EMBL/GenBank/DDBJ whole genome shotgun (WGS) entry which is preliminary data.</text>
</comment>
<dbReference type="NCBIfam" id="NF010041">
    <property type="entry name" value="PRK13517.1-1"/>
    <property type="match status" value="1"/>
</dbReference>
<dbReference type="InterPro" id="IPR014746">
    <property type="entry name" value="Gln_synth/guanido_kin_cat_dom"/>
</dbReference>
<comment type="catalytic activity">
    <reaction evidence="4 5">
        <text>L-cysteine + L-glutamate + ATP = gamma-L-glutamyl-L-cysteine + ADP + phosphate + H(+)</text>
        <dbReference type="Rhea" id="RHEA:13285"/>
        <dbReference type="ChEBI" id="CHEBI:15378"/>
        <dbReference type="ChEBI" id="CHEBI:29985"/>
        <dbReference type="ChEBI" id="CHEBI:30616"/>
        <dbReference type="ChEBI" id="CHEBI:35235"/>
        <dbReference type="ChEBI" id="CHEBI:43474"/>
        <dbReference type="ChEBI" id="CHEBI:58173"/>
        <dbReference type="ChEBI" id="CHEBI:456216"/>
        <dbReference type="EC" id="6.3.2.2"/>
    </reaction>
</comment>
<keyword evidence="1 5" id="KW-0436">Ligase</keyword>
<gene>
    <name evidence="6" type="ORF">ACFQMG_32090</name>
</gene>
<dbReference type="Gene3D" id="3.30.590.20">
    <property type="match status" value="1"/>
</dbReference>
<protein>
    <recommendedName>
        <fullName evidence="5">Putative glutamate--cysteine ligase 2</fullName>
        <ecNumber evidence="5">6.3.2.2</ecNumber>
    </recommendedName>
    <alternativeName>
        <fullName evidence="5">Gamma-glutamylcysteine synthetase 2</fullName>
        <shortName evidence="5">GCS 2</shortName>
        <shortName evidence="5">Gamma-GCS 2</shortName>
    </alternativeName>
</protein>
<sequence>MDTLTVGVEEEFFLIHPATGRTVPRAEHVRTAAGLRPAVASSEVQSELLQCQVEVNTPVCLGLDEVGGHLLRLRHSLAEAAEDVGCRLAASGSAPFTPLGTPAISTSPRYRSMRVDAAQLAAEQLICGMHVHVGVPDRATGVAVLNRLRPWLPVLVAIGANSPLWDGADTQFSSWRTVVFGRWPVSGTPPPFADADDYERRAGALVDHGIIRDRGQLYWQARLSERFPTVEVRATDVQLRPDEAVLLAGLIRALVATAMAGERAGAPAPVQPPEFAAGAVWHAARYGLTNRLHDPLTGHPAKAGDVVAGLLKYTLPALREAGDERQVTSLVHRLLRDGQGADRQRAALAAGGRDGLIRLITGITATA</sequence>
<evidence type="ECO:0000256" key="2">
    <source>
        <dbReference type="ARBA" id="ARBA00022741"/>
    </source>
</evidence>
<dbReference type="PANTHER" id="PTHR36510:SF1">
    <property type="entry name" value="GLUTAMATE--CYSTEINE LIGASE 2-RELATED"/>
    <property type="match status" value="1"/>
</dbReference>
<proteinExistence type="inferred from homology"/>
<dbReference type="NCBIfam" id="TIGR02050">
    <property type="entry name" value="gshA_cyan_rel"/>
    <property type="match status" value="1"/>
</dbReference>
<dbReference type="PANTHER" id="PTHR36510">
    <property type="entry name" value="GLUTAMATE--CYSTEINE LIGASE 2-RELATED"/>
    <property type="match status" value="1"/>
</dbReference>
<dbReference type="SUPFAM" id="SSF55931">
    <property type="entry name" value="Glutamine synthetase/guanido kinase"/>
    <property type="match status" value="1"/>
</dbReference>
<comment type="function">
    <text evidence="5">ATP-dependent carboxylate-amine ligase which exhibits weak glutamate--cysteine ligase activity.</text>
</comment>
<dbReference type="InterPro" id="IPR050141">
    <property type="entry name" value="GCL_type2/YbdK_subfam"/>
</dbReference>
<keyword evidence="3 5" id="KW-0067">ATP-binding</keyword>
<dbReference type="InterPro" id="IPR006336">
    <property type="entry name" value="GCS2"/>
</dbReference>
<dbReference type="EMBL" id="JBHTAJ010000092">
    <property type="protein sequence ID" value="MFC7184201.1"/>
    <property type="molecule type" value="Genomic_DNA"/>
</dbReference>
<reference evidence="7" key="1">
    <citation type="journal article" date="2019" name="Int. J. Syst. Evol. Microbiol.">
        <title>The Global Catalogue of Microorganisms (GCM) 10K type strain sequencing project: providing services to taxonomists for standard genome sequencing and annotation.</title>
        <authorList>
            <consortium name="The Broad Institute Genomics Platform"/>
            <consortium name="The Broad Institute Genome Sequencing Center for Infectious Disease"/>
            <person name="Wu L."/>
            <person name="Ma J."/>
        </authorList>
    </citation>
    <scope>NUCLEOTIDE SEQUENCE [LARGE SCALE GENOMIC DNA]</scope>
    <source>
        <strain evidence="7">CGMCC 1.12859</strain>
    </source>
</reference>
<evidence type="ECO:0000256" key="3">
    <source>
        <dbReference type="ARBA" id="ARBA00022840"/>
    </source>
</evidence>
<evidence type="ECO:0000256" key="5">
    <source>
        <dbReference type="HAMAP-Rule" id="MF_01609"/>
    </source>
</evidence>
<keyword evidence="2 5" id="KW-0547">Nucleotide-binding</keyword>
<dbReference type="Pfam" id="PF04107">
    <property type="entry name" value="GCS2"/>
    <property type="match status" value="1"/>
</dbReference>
<name>A0ABW2G410_9ACTN</name>
<evidence type="ECO:0000256" key="4">
    <source>
        <dbReference type="ARBA" id="ARBA00048819"/>
    </source>
</evidence>